<comment type="caution">
    <text evidence="4">The sequence shown here is derived from an EMBL/GenBank/DDBJ whole genome shotgun (WGS) entry which is preliminary data.</text>
</comment>
<dbReference type="Pfam" id="PF13511">
    <property type="entry name" value="DUF4124"/>
    <property type="match status" value="1"/>
</dbReference>
<dbReference type="AlphaFoldDB" id="A0A2N5WZ20"/>
<organism evidence="4 5">
    <name type="scientific">Pseudohalioglobus lutimaris</name>
    <dbReference type="NCBI Taxonomy" id="1737061"/>
    <lineage>
        <taxon>Bacteria</taxon>
        <taxon>Pseudomonadati</taxon>
        <taxon>Pseudomonadota</taxon>
        <taxon>Gammaproteobacteria</taxon>
        <taxon>Cellvibrionales</taxon>
        <taxon>Halieaceae</taxon>
        <taxon>Pseudohalioglobus</taxon>
    </lineage>
</organism>
<dbReference type="Proteomes" id="UP000235005">
    <property type="component" value="Unassembled WGS sequence"/>
</dbReference>
<evidence type="ECO:0000259" key="3">
    <source>
        <dbReference type="Pfam" id="PF13511"/>
    </source>
</evidence>
<accession>A0A2N5WZ20</accession>
<evidence type="ECO:0000313" key="4">
    <source>
        <dbReference type="EMBL" id="PLW67476.1"/>
    </source>
</evidence>
<feature type="chain" id="PRO_5014665942" evidence="2">
    <location>
        <begin position="29"/>
        <end position="154"/>
    </location>
</feature>
<evidence type="ECO:0000313" key="5">
    <source>
        <dbReference type="Proteomes" id="UP000235005"/>
    </source>
</evidence>
<keyword evidence="5" id="KW-1185">Reference proteome</keyword>
<evidence type="ECO:0000256" key="2">
    <source>
        <dbReference type="SAM" id="SignalP"/>
    </source>
</evidence>
<proteinExistence type="predicted"/>
<feature type="signal peptide" evidence="2">
    <location>
        <begin position="1"/>
        <end position="28"/>
    </location>
</feature>
<keyword evidence="2" id="KW-0732">Signal</keyword>
<dbReference type="RefSeq" id="WP_101518776.1">
    <property type="nucleotide sequence ID" value="NZ_PKUS01000029.1"/>
</dbReference>
<feature type="domain" description="DUF4124" evidence="3">
    <location>
        <begin position="19"/>
        <end position="60"/>
    </location>
</feature>
<feature type="region of interest" description="Disordered" evidence="1">
    <location>
        <begin position="72"/>
        <end position="101"/>
    </location>
</feature>
<gene>
    <name evidence="4" type="ORF">C0039_17225</name>
</gene>
<evidence type="ECO:0000256" key="1">
    <source>
        <dbReference type="SAM" id="MobiDB-lite"/>
    </source>
</evidence>
<dbReference type="InterPro" id="IPR025392">
    <property type="entry name" value="DUF4124"/>
</dbReference>
<reference evidence="4 5" key="1">
    <citation type="submission" date="2018-01" db="EMBL/GenBank/DDBJ databases">
        <title>The draft genome sequence of Halioglobus lutimaris HF004.</title>
        <authorList>
            <person name="Du Z.-J."/>
            <person name="Shi M.-J."/>
        </authorList>
    </citation>
    <scope>NUCLEOTIDE SEQUENCE [LARGE SCALE GENOMIC DNA]</scope>
    <source>
        <strain evidence="4 5">HF004</strain>
    </source>
</reference>
<sequence length="154" mass="17153">MLANTQSRYLAGALLFCMATLSVSHLNAGTIHYRWINDRGHPVHSDRPPPKGVDYEVITTGSGLKRVVPAEEGAVPPEVKPRVGNDFEQVDEDEARRNKKNPELCSRARANLEALTTKTTVVMLNDQGEERVLTEEEIAWEREKAEALIGVYCP</sequence>
<protein>
    <submittedName>
        <fullName evidence="4">DUF4124 domain-containing protein</fullName>
    </submittedName>
</protein>
<name>A0A2N5WZ20_9GAMM</name>
<dbReference type="EMBL" id="PKUS01000029">
    <property type="protein sequence ID" value="PLW67476.1"/>
    <property type="molecule type" value="Genomic_DNA"/>
</dbReference>